<dbReference type="GeneID" id="301107196"/>
<name>A0A7Y6KA63_9BURK</name>
<evidence type="ECO:0000313" key="1">
    <source>
        <dbReference type="EMBL" id="NUY06233.1"/>
    </source>
</evidence>
<comment type="caution">
    <text evidence="1">The sequence shown here is derived from an EMBL/GenBank/DDBJ whole genome shotgun (WGS) entry which is preliminary data.</text>
</comment>
<evidence type="ECO:0000313" key="2">
    <source>
        <dbReference type="Proteomes" id="UP000594380"/>
    </source>
</evidence>
<dbReference type="RefSeq" id="WP_176112736.1">
    <property type="nucleotide sequence ID" value="NZ_JAALDK010000004.1"/>
</dbReference>
<accession>A0A7Y6KA63</accession>
<organism evidence="1 2">
    <name type="scientific">Paraburkholderia youngii</name>
    <dbReference type="NCBI Taxonomy" id="2782701"/>
    <lineage>
        <taxon>Bacteria</taxon>
        <taxon>Pseudomonadati</taxon>
        <taxon>Pseudomonadota</taxon>
        <taxon>Betaproteobacteria</taxon>
        <taxon>Burkholderiales</taxon>
        <taxon>Burkholderiaceae</taxon>
        <taxon>Paraburkholderia</taxon>
    </lineage>
</organism>
<proteinExistence type="predicted"/>
<dbReference type="EMBL" id="JAALDK010000004">
    <property type="protein sequence ID" value="NUY06233.1"/>
    <property type="molecule type" value="Genomic_DNA"/>
</dbReference>
<protein>
    <submittedName>
        <fullName evidence="1">ATPase</fullName>
    </submittedName>
</protein>
<sequence length="300" mass="33609">MSTTTVADTELESPVTAAVKASAASAAAAAADLNTLDQTSHAAGDAGGHDGTEEGAREIESELTQMEADADRLQSEGVITPDDANMKRAEVEKTRKLFRDLPASERIAIIKRRRELGRQLMERQLSGAAVVPANVRLNHTRLKPLFEQWWPYLNRMSVNMQRFGDSTFGEGDKTAVNSFFEKQIKSIEEYVDEALRVATGFREKKEAELREAGEFVFEPSIPMPALDLTVEVYSRFSMRVLAAIMKFDKVMDQFDFMVWNGIRDQSDVDDETVHFLKKVNPLGVRGYMTHLRLMTTVRGL</sequence>
<gene>
    <name evidence="1" type="ORF">G5S42_43735</name>
</gene>
<dbReference type="Proteomes" id="UP000594380">
    <property type="component" value="Unassembled WGS sequence"/>
</dbReference>
<reference evidence="1 2" key="1">
    <citation type="submission" date="2020-02" db="EMBL/GenBank/DDBJ databases">
        <title>Paraburkholderia simonii sp. nov. and Paraburkholderia youngii sp. nov. Brazilian and Mexican Mimosa-associated rhizobia.</title>
        <authorList>
            <person name="Mavima L."/>
            <person name="Beukes C.W."/>
            <person name="Chan W.Y."/>
            <person name="Palmer M."/>
            <person name="De Meyer S.E."/>
            <person name="James E.K."/>
            <person name="Venter S.N."/>
            <person name="Steenkamp E.T."/>
        </authorList>
    </citation>
    <scope>NUCLEOTIDE SEQUENCE [LARGE SCALE GENOMIC DNA]</scope>
    <source>
        <strain evidence="1 2">JPY169</strain>
    </source>
</reference>
<dbReference type="AlphaFoldDB" id="A0A7Y6KA63"/>